<evidence type="ECO:0000313" key="4">
    <source>
        <dbReference type="Proteomes" id="UP000192220"/>
    </source>
</evidence>
<gene>
    <name evidence="5" type="primary">LOC106537072</name>
</gene>
<dbReference type="InterPro" id="IPR035234">
    <property type="entry name" value="IgGFc-bd_N"/>
</dbReference>
<dbReference type="PROSITE" id="PS50041">
    <property type="entry name" value="C_TYPE_LECTIN_2"/>
    <property type="match status" value="1"/>
</dbReference>
<dbReference type="PANTHER" id="PTHR46534">
    <property type="entry name" value="IGGFC_BINDING DOMAIN-CONTAINING PROTEIN"/>
    <property type="match status" value="1"/>
</dbReference>
<dbReference type="AlphaFoldDB" id="A0A2I4DCD1"/>
<dbReference type="InterPro" id="IPR016186">
    <property type="entry name" value="C-type_lectin-like/link_sf"/>
</dbReference>
<dbReference type="RefSeq" id="XP_013889891.1">
    <property type="nucleotide sequence ID" value="XM_014034437.1"/>
</dbReference>
<proteinExistence type="predicted"/>
<dbReference type="Proteomes" id="UP000192220">
    <property type="component" value="Unplaced"/>
</dbReference>
<dbReference type="CDD" id="cd00037">
    <property type="entry name" value="CLECT"/>
    <property type="match status" value="1"/>
</dbReference>
<evidence type="ECO:0000256" key="2">
    <source>
        <dbReference type="SAM" id="SignalP"/>
    </source>
</evidence>
<feature type="signal peptide" evidence="2">
    <location>
        <begin position="1"/>
        <end position="18"/>
    </location>
</feature>
<sequence>MTSSLLLLLLLAAQTAAADPVNNTGTSFIAVFPENIAYYHPTNPQNQIWVTALYNATTVTVSPTSSTSSPQLSVNQSQSFDLDQELMRNLSVEAFGVSNSVVNITSDKQIVVQAFSIKKKSVQTAVLVPTDKLGTKYFIPPVPVISGTTDDPNVNVTERSPFRLIIINPTDTNTVTVKGSAASSVTLQPGQVSQSWVPNNQVPRWVEAEKPIAVLFSHPCAMQTNCTCGLLTAMLPPARNQTVRFPVPSVLAQNASVLLSDGGSREAKPFNPDSDSAVVQSSGTAILYRPGLLLTLIPETEFASCFSIFTVPSKTNFAIIVVLKDSTSGIYVGNSLLDAAVWQDLKGTEYVSTNYSLTQNTVIWHNSSKMAVYVVGYEGSDWFGNPAPVISTTPDYRGCPVNAERLTVYNTSQGWRESLQSCQNLNLDLISLSESRLQRHVCLKLQQDSDQKVWIGMRRSSKTGNWYWLSRAPVRDTNWGSGEPGRVDEGQCAAMSVRSNCTWSDEDCCSAFQSVCYKEADYLVRIN</sequence>
<name>A0A2I4DCD1_AUSLI</name>
<dbReference type="SUPFAM" id="SSF56436">
    <property type="entry name" value="C-type lectin-like"/>
    <property type="match status" value="1"/>
</dbReference>
<evidence type="ECO:0000256" key="1">
    <source>
        <dbReference type="ARBA" id="ARBA00023157"/>
    </source>
</evidence>
<dbReference type="OrthoDB" id="7357196at2759"/>
<evidence type="ECO:0000313" key="5">
    <source>
        <dbReference type="RefSeq" id="XP_013889891.1"/>
    </source>
</evidence>
<keyword evidence="1" id="KW-1015">Disulfide bond</keyword>
<evidence type="ECO:0000259" key="3">
    <source>
        <dbReference type="PROSITE" id="PS50041"/>
    </source>
</evidence>
<dbReference type="KEGG" id="alim:106537072"/>
<dbReference type="Gene3D" id="3.10.100.10">
    <property type="entry name" value="Mannose-Binding Protein A, subunit A"/>
    <property type="match status" value="1"/>
</dbReference>
<reference evidence="5" key="1">
    <citation type="submission" date="2025-08" db="UniProtKB">
        <authorList>
            <consortium name="RefSeq"/>
        </authorList>
    </citation>
    <scope>IDENTIFICATION</scope>
</reference>
<dbReference type="PANTHER" id="PTHR46534:SF1">
    <property type="entry name" value="IGGFC-BINDING PROTEIN N-TERMINAL DOMAIN-CONTAINING PROTEIN"/>
    <property type="match status" value="1"/>
</dbReference>
<feature type="domain" description="C-type lectin" evidence="3">
    <location>
        <begin position="415"/>
        <end position="517"/>
    </location>
</feature>
<accession>A0A2I4DCD1</accession>
<keyword evidence="4" id="KW-1185">Reference proteome</keyword>
<dbReference type="InterPro" id="IPR016187">
    <property type="entry name" value="CTDL_fold"/>
</dbReference>
<organism evidence="4 5">
    <name type="scientific">Austrofundulus limnaeus</name>
    <name type="common">Annual killifish</name>
    <dbReference type="NCBI Taxonomy" id="52670"/>
    <lineage>
        <taxon>Eukaryota</taxon>
        <taxon>Metazoa</taxon>
        <taxon>Chordata</taxon>
        <taxon>Craniata</taxon>
        <taxon>Vertebrata</taxon>
        <taxon>Euteleostomi</taxon>
        <taxon>Actinopterygii</taxon>
        <taxon>Neopterygii</taxon>
        <taxon>Teleostei</taxon>
        <taxon>Neoteleostei</taxon>
        <taxon>Acanthomorphata</taxon>
        <taxon>Ovalentaria</taxon>
        <taxon>Atherinomorphae</taxon>
        <taxon>Cyprinodontiformes</taxon>
        <taxon>Rivulidae</taxon>
        <taxon>Austrofundulus</taxon>
    </lineage>
</organism>
<dbReference type="PROSITE" id="PS00615">
    <property type="entry name" value="C_TYPE_LECTIN_1"/>
    <property type="match status" value="1"/>
</dbReference>
<protein>
    <submittedName>
        <fullName evidence="5">Uncharacterized protein LOC106537072</fullName>
    </submittedName>
</protein>
<dbReference type="InterPro" id="IPR001304">
    <property type="entry name" value="C-type_lectin-like"/>
</dbReference>
<dbReference type="GeneID" id="106537072"/>
<dbReference type="STRING" id="52670.A0A2I4DCD1"/>
<dbReference type="InterPro" id="IPR018378">
    <property type="entry name" value="C-type_lectin_CS"/>
</dbReference>
<dbReference type="Pfam" id="PF17517">
    <property type="entry name" value="IgGFc_binding"/>
    <property type="match status" value="1"/>
</dbReference>
<dbReference type="Pfam" id="PF00059">
    <property type="entry name" value="Lectin_C"/>
    <property type="match status" value="1"/>
</dbReference>
<dbReference type="SMART" id="SM00034">
    <property type="entry name" value="CLECT"/>
    <property type="match status" value="1"/>
</dbReference>
<dbReference type="InParanoid" id="A0A2I4DCD1"/>
<feature type="chain" id="PRO_5014188235" evidence="2">
    <location>
        <begin position="19"/>
        <end position="527"/>
    </location>
</feature>
<keyword evidence="2" id="KW-0732">Signal</keyword>